<proteinExistence type="predicted"/>
<sequence>MFKLFFKIRKLLSFRREESIHSSVVQVKRNFQGAELEKQGRINEAIVLYQANIKEHFDGAHPYKRLASIYHNQMKYHEEVKVLNKAVYVYKNVVSRERTDWESKLNYFKNRLEVAKAKREEFKKSYGTSPEEHFGLKGSFS</sequence>
<accession>A0ABT8KHI6</accession>
<reference evidence="1" key="1">
    <citation type="submission" date="2023-06" db="EMBL/GenBank/DDBJ databases">
        <title>Genomic of Parafulvivirga corallium.</title>
        <authorList>
            <person name="Wang G."/>
        </authorList>
    </citation>
    <scope>NUCLEOTIDE SEQUENCE</scope>
    <source>
        <strain evidence="1">BMA10</strain>
    </source>
</reference>
<gene>
    <name evidence="1" type="ORF">QQ008_02340</name>
</gene>
<protein>
    <submittedName>
        <fullName evidence="1">Uncharacterized protein</fullName>
    </submittedName>
</protein>
<dbReference type="SUPFAM" id="SSF48452">
    <property type="entry name" value="TPR-like"/>
    <property type="match status" value="1"/>
</dbReference>
<dbReference type="EMBL" id="JAUJEA010000001">
    <property type="protein sequence ID" value="MDN5200172.1"/>
    <property type="molecule type" value="Genomic_DNA"/>
</dbReference>
<comment type="caution">
    <text evidence="1">The sequence shown here is derived from an EMBL/GenBank/DDBJ whole genome shotgun (WGS) entry which is preliminary data.</text>
</comment>
<keyword evidence="2" id="KW-1185">Reference proteome</keyword>
<dbReference type="RefSeq" id="WP_346750198.1">
    <property type="nucleotide sequence ID" value="NZ_JAUJEA010000001.1"/>
</dbReference>
<dbReference type="Gene3D" id="1.25.40.10">
    <property type="entry name" value="Tetratricopeptide repeat domain"/>
    <property type="match status" value="1"/>
</dbReference>
<dbReference type="Proteomes" id="UP001172082">
    <property type="component" value="Unassembled WGS sequence"/>
</dbReference>
<dbReference type="InterPro" id="IPR011990">
    <property type="entry name" value="TPR-like_helical_dom_sf"/>
</dbReference>
<evidence type="ECO:0000313" key="2">
    <source>
        <dbReference type="Proteomes" id="UP001172082"/>
    </source>
</evidence>
<evidence type="ECO:0000313" key="1">
    <source>
        <dbReference type="EMBL" id="MDN5200172.1"/>
    </source>
</evidence>
<organism evidence="1 2">
    <name type="scientific">Splendidivirga corallicola</name>
    <dbReference type="NCBI Taxonomy" id="3051826"/>
    <lineage>
        <taxon>Bacteria</taxon>
        <taxon>Pseudomonadati</taxon>
        <taxon>Bacteroidota</taxon>
        <taxon>Cytophagia</taxon>
        <taxon>Cytophagales</taxon>
        <taxon>Splendidivirgaceae</taxon>
        <taxon>Splendidivirga</taxon>
    </lineage>
</organism>
<name>A0ABT8KHI6_9BACT</name>